<dbReference type="SUPFAM" id="SSF51735">
    <property type="entry name" value="NAD(P)-binding Rossmann-fold domains"/>
    <property type="match status" value="1"/>
</dbReference>
<dbReference type="Gene3D" id="3.40.50.720">
    <property type="entry name" value="NAD(P)-binding Rossmann-like Domain"/>
    <property type="match status" value="1"/>
</dbReference>
<keyword evidence="2" id="KW-0560">Oxidoreductase</keyword>
<name>A0A0S4QM07_9ACTN</name>
<dbReference type="Proteomes" id="UP000198802">
    <property type="component" value="Unassembled WGS sequence"/>
</dbReference>
<evidence type="ECO:0000256" key="1">
    <source>
        <dbReference type="ARBA" id="ARBA00006484"/>
    </source>
</evidence>
<protein>
    <submittedName>
        <fullName evidence="3">NAD(P)-dependent dehydrogenase, short-chain alcohol dehydrogenase family</fullName>
    </submittedName>
</protein>
<proteinExistence type="inferred from homology"/>
<organism evidence="3 4">
    <name type="scientific">Parafrankia irregularis</name>
    <dbReference type="NCBI Taxonomy" id="795642"/>
    <lineage>
        <taxon>Bacteria</taxon>
        <taxon>Bacillati</taxon>
        <taxon>Actinomycetota</taxon>
        <taxon>Actinomycetes</taxon>
        <taxon>Frankiales</taxon>
        <taxon>Frankiaceae</taxon>
        <taxon>Parafrankia</taxon>
    </lineage>
</organism>
<dbReference type="Pfam" id="PF13561">
    <property type="entry name" value="adh_short_C2"/>
    <property type="match status" value="1"/>
</dbReference>
<evidence type="ECO:0000256" key="2">
    <source>
        <dbReference type="ARBA" id="ARBA00023002"/>
    </source>
</evidence>
<dbReference type="PANTHER" id="PTHR43477:SF1">
    <property type="entry name" value="DIHYDROANTICAPSIN 7-DEHYDROGENASE"/>
    <property type="match status" value="1"/>
</dbReference>
<dbReference type="RefSeq" id="WP_091277258.1">
    <property type="nucleotide sequence ID" value="NZ_FAOZ01000008.1"/>
</dbReference>
<reference evidence="4" key="1">
    <citation type="submission" date="2015-11" db="EMBL/GenBank/DDBJ databases">
        <authorList>
            <person name="Varghese N."/>
        </authorList>
    </citation>
    <scope>NUCLEOTIDE SEQUENCE [LARGE SCALE GENOMIC DNA]</scope>
    <source>
        <strain evidence="4">DSM 45899</strain>
    </source>
</reference>
<accession>A0A0S4QM07</accession>
<dbReference type="InterPro" id="IPR051122">
    <property type="entry name" value="SDR_DHRS6-like"/>
</dbReference>
<dbReference type="EMBL" id="FAOZ01000008">
    <property type="protein sequence ID" value="CUU56624.1"/>
    <property type="molecule type" value="Genomic_DNA"/>
</dbReference>
<sequence length="244" mass="24567">MSASSSRTQGRHIAVLGGSAGIGFATARLLADRGAAVTIGGRNLGRLEAAVKELGGTARGIEVDAEDVDALRRFFSEAGPINDLVVTVTRRGGAGPAADLADTDLAGAFLGKSVAHLRAVALAMPTLAADGSITLVTAGSAQAALPGTAGLAAVNGALEAAVPPLAVELAPRRVNAVSPGVIETGWWDELPADARRAALDEFAGRAPVRRNGRPDEVAAAIVAVLENEFITGVVLPCDGGLRLT</sequence>
<dbReference type="GO" id="GO:0016491">
    <property type="term" value="F:oxidoreductase activity"/>
    <property type="evidence" value="ECO:0007669"/>
    <property type="project" value="UniProtKB-KW"/>
</dbReference>
<dbReference type="InterPro" id="IPR036291">
    <property type="entry name" value="NAD(P)-bd_dom_sf"/>
</dbReference>
<comment type="similarity">
    <text evidence="1">Belongs to the short-chain dehydrogenases/reductases (SDR) family.</text>
</comment>
<dbReference type="AlphaFoldDB" id="A0A0S4QM07"/>
<dbReference type="PRINTS" id="PR00081">
    <property type="entry name" value="GDHRDH"/>
</dbReference>
<dbReference type="InterPro" id="IPR002347">
    <property type="entry name" value="SDR_fam"/>
</dbReference>
<keyword evidence="4" id="KW-1185">Reference proteome</keyword>
<gene>
    <name evidence="3" type="ORF">Ga0074812_108152</name>
</gene>
<evidence type="ECO:0000313" key="3">
    <source>
        <dbReference type="EMBL" id="CUU56624.1"/>
    </source>
</evidence>
<evidence type="ECO:0000313" key="4">
    <source>
        <dbReference type="Proteomes" id="UP000198802"/>
    </source>
</evidence>
<dbReference type="PANTHER" id="PTHR43477">
    <property type="entry name" value="DIHYDROANTICAPSIN 7-DEHYDROGENASE"/>
    <property type="match status" value="1"/>
</dbReference>